<comment type="function">
    <text evidence="2">Destroys radicals which are normally produced within the cells and which are toxic to biological systems.</text>
</comment>
<dbReference type="RefSeq" id="WP_126799114.1">
    <property type="nucleotide sequence ID" value="NZ_PIPO01000004.1"/>
</dbReference>
<dbReference type="InterPro" id="IPR018152">
    <property type="entry name" value="SOD_Cu/Zn_BS"/>
</dbReference>
<keyword evidence="2" id="KW-0479">Metal-binding</keyword>
<feature type="region of interest" description="Disordered" evidence="3">
    <location>
        <begin position="87"/>
        <end position="115"/>
    </location>
</feature>
<evidence type="ECO:0000313" key="5">
    <source>
        <dbReference type="EMBL" id="RUO32323.1"/>
    </source>
</evidence>
<reference evidence="5 6" key="1">
    <citation type="journal article" date="2011" name="Front. Microbiol.">
        <title>Genomic signatures of strain selection and enhancement in Bacillus atrophaeus var. globigii, a historical biowarfare simulant.</title>
        <authorList>
            <person name="Gibbons H.S."/>
            <person name="Broomall S.M."/>
            <person name="McNew L.A."/>
            <person name="Daligault H."/>
            <person name="Chapman C."/>
            <person name="Bruce D."/>
            <person name="Karavis M."/>
            <person name="Krepps M."/>
            <person name="McGregor P.A."/>
            <person name="Hong C."/>
            <person name="Park K.H."/>
            <person name="Akmal A."/>
            <person name="Feldman A."/>
            <person name="Lin J.S."/>
            <person name="Chang W.E."/>
            <person name="Higgs B.W."/>
            <person name="Demirev P."/>
            <person name="Lindquist J."/>
            <person name="Liem A."/>
            <person name="Fochler E."/>
            <person name="Read T.D."/>
            <person name="Tapia R."/>
            <person name="Johnson S."/>
            <person name="Bishop-Lilly K.A."/>
            <person name="Detter C."/>
            <person name="Han C."/>
            <person name="Sozhamannan S."/>
            <person name="Rosenzweig C.N."/>
            <person name="Skowronski E.W."/>
        </authorList>
    </citation>
    <scope>NUCLEOTIDE SEQUENCE [LARGE SCALE GENOMIC DNA]</scope>
    <source>
        <strain evidence="5 6">Y4G10-17</strain>
    </source>
</reference>
<keyword evidence="2" id="KW-0862">Zinc</keyword>
<dbReference type="GO" id="GO:0005507">
    <property type="term" value="F:copper ion binding"/>
    <property type="evidence" value="ECO:0007669"/>
    <property type="project" value="InterPro"/>
</dbReference>
<dbReference type="AlphaFoldDB" id="A0A432WEW2"/>
<proteinExistence type="inferred from homology"/>
<dbReference type="PROSITE" id="PS00087">
    <property type="entry name" value="SOD_CU_ZN_1"/>
    <property type="match status" value="1"/>
</dbReference>
<dbReference type="InterPro" id="IPR036423">
    <property type="entry name" value="SOD-like_Cu/Zn_dom_sf"/>
</dbReference>
<comment type="similarity">
    <text evidence="1 2">Belongs to the Cu-Zn superoxide dismutase family.</text>
</comment>
<comment type="catalytic activity">
    <reaction evidence="2">
        <text>2 superoxide + 2 H(+) = H2O2 + O2</text>
        <dbReference type="Rhea" id="RHEA:20696"/>
        <dbReference type="ChEBI" id="CHEBI:15378"/>
        <dbReference type="ChEBI" id="CHEBI:15379"/>
        <dbReference type="ChEBI" id="CHEBI:16240"/>
        <dbReference type="ChEBI" id="CHEBI:18421"/>
        <dbReference type="EC" id="1.15.1.1"/>
    </reaction>
</comment>
<dbReference type="PANTHER" id="PTHR10003">
    <property type="entry name" value="SUPEROXIDE DISMUTASE CU-ZN -RELATED"/>
    <property type="match status" value="1"/>
</dbReference>
<feature type="compositionally biased region" description="Basic and acidic residues" evidence="3">
    <location>
        <begin position="100"/>
        <end position="114"/>
    </location>
</feature>
<comment type="caution">
    <text evidence="5">The sequence shown here is derived from an EMBL/GenBank/DDBJ whole genome shotgun (WGS) entry which is preliminary data.</text>
</comment>
<dbReference type="GO" id="GO:0004784">
    <property type="term" value="F:superoxide dismutase activity"/>
    <property type="evidence" value="ECO:0007669"/>
    <property type="project" value="UniProtKB-EC"/>
</dbReference>
<sequence>MKKLILGVIPALMLSACGESGTADVLHQAGIEEYTTAMVATEGNDVTGMVTFRRTGDGIAVTAHIEGLQPNQQHGFHIHQYGDCSAPDGTSAGGHFNPESTRHGGRDHDERHVGDLGNLEANENGEAHVEFIDDRLQMDGPHSILGRGVIVHAQADDFESQPTGDAGSRLSCGVIGVAD</sequence>
<feature type="domain" description="Superoxide dismutase copper/zinc binding" evidence="4">
    <location>
        <begin position="46"/>
        <end position="175"/>
    </location>
</feature>
<dbReference type="Proteomes" id="UP000287823">
    <property type="component" value="Unassembled WGS sequence"/>
</dbReference>
<name>A0A432WEW2_9GAMM</name>
<evidence type="ECO:0000256" key="2">
    <source>
        <dbReference type="RuleBase" id="RU000393"/>
    </source>
</evidence>
<gene>
    <name evidence="5" type="ORF">CWE14_09225</name>
</gene>
<evidence type="ECO:0000313" key="6">
    <source>
        <dbReference type="Proteomes" id="UP000287823"/>
    </source>
</evidence>
<comment type="cofactor">
    <cofactor evidence="2">
        <name>Cu cation</name>
        <dbReference type="ChEBI" id="CHEBI:23378"/>
    </cofactor>
    <text evidence="2">Binds 1 copper ion per subunit.</text>
</comment>
<dbReference type="InterPro" id="IPR001424">
    <property type="entry name" value="SOD_Cu_Zn_dom"/>
</dbReference>
<organism evidence="5 6">
    <name type="scientific">Aliidiomarina soli</name>
    <dbReference type="NCBI Taxonomy" id="1928574"/>
    <lineage>
        <taxon>Bacteria</taxon>
        <taxon>Pseudomonadati</taxon>
        <taxon>Pseudomonadota</taxon>
        <taxon>Gammaproteobacteria</taxon>
        <taxon>Alteromonadales</taxon>
        <taxon>Idiomarinaceae</taxon>
        <taxon>Aliidiomarina</taxon>
    </lineage>
</organism>
<comment type="cofactor">
    <cofactor evidence="2">
        <name>Zn(2+)</name>
        <dbReference type="ChEBI" id="CHEBI:29105"/>
    </cofactor>
    <text evidence="2">Binds 1 zinc ion per subunit.</text>
</comment>
<dbReference type="CDD" id="cd00305">
    <property type="entry name" value="Cu-Zn_Superoxide_Dismutase"/>
    <property type="match status" value="1"/>
</dbReference>
<dbReference type="EC" id="1.15.1.1" evidence="2"/>
<keyword evidence="2" id="KW-0186">Copper</keyword>
<dbReference type="SUPFAM" id="SSF49329">
    <property type="entry name" value="Cu,Zn superoxide dismutase-like"/>
    <property type="match status" value="1"/>
</dbReference>
<dbReference type="InterPro" id="IPR024134">
    <property type="entry name" value="SOD_Cu/Zn_/chaperone"/>
</dbReference>
<dbReference type="PROSITE" id="PS51257">
    <property type="entry name" value="PROKAR_LIPOPROTEIN"/>
    <property type="match status" value="1"/>
</dbReference>
<evidence type="ECO:0000256" key="3">
    <source>
        <dbReference type="SAM" id="MobiDB-lite"/>
    </source>
</evidence>
<evidence type="ECO:0000256" key="1">
    <source>
        <dbReference type="ARBA" id="ARBA00010457"/>
    </source>
</evidence>
<dbReference type="Gene3D" id="2.60.40.200">
    <property type="entry name" value="Superoxide dismutase, copper/zinc binding domain"/>
    <property type="match status" value="1"/>
</dbReference>
<accession>A0A432WEW2</accession>
<dbReference type="PRINTS" id="PR00068">
    <property type="entry name" value="CUZNDISMTASE"/>
</dbReference>
<protein>
    <recommendedName>
        <fullName evidence="2">Superoxide dismutase [Cu-Zn]</fullName>
        <ecNumber evidence="2">1.15.1.1</ecNumber>
    </recommendedName>
</protein>
<dbReference type="PROSITE" id="PS00332">
    <property type="entry name" value="SOD_CU_ZN_2"/>
    <property type="match status" value="1"/>
</dbReference>
<dbReference type="EMBL" id="PIPO01000004">
    <property type="protein sequence ID" value="RUO32323.1"/>
    <property type="molecule type" value="Genomic_DNA"/>
</dbReference>
<keyword evidence="6" id="KW-1185">Reference proteome</keyword>
<keyword evidence="2" id="KW-0560">Oxidoreductase</keyword>
<evidence type="ECO:0000259" key="4">
    <source>
        <dbReference type="Pfam" id="PF00080"/>
    </source>
</evidence>
<dbReference type="Pfam" id="PF00080">
    <property type="entry name" value="Sod_Cu"/>
    <property type="match status" value="1"/>
</dbReference>